<name>A0A5C6LT31_9BACT</name>
<evidence type="ECO:0008006" key="4">
    <source>
        <dbReference type="Google" id="ProtNLM"/>
    </source>
</evidence>
<dbReference type="InterPro" id="IPR032183">
    <property type="entry name" value="PKD-like"/>
</dbReference>
<evidence type="ECO:0000256" key="1">
    <source>
        <dbReference type="SAM" id="SignalP"/>
    </source>
</evidence>
<dbReference type="OrthoDB" id="1095195at2"/>
<dbReference type="AlphaFoldDB" id="A0A5C6LT31"/>
<feature type="chain" id="PRO_5022946738" description="PKD family protein" evidence="1">
    <location>
        <begin position="22"/>
        <end position="470"/>
    </location>
</feature>
<dbReference type="Proteomes" id="UP000318815">
    <property type="component" value="Unassembled WGS sequence"/>
</dbReference>
<evidence type="ECO:0000313" key="3">
    <source>
        <dbReference type="Proteomes" id="UP000318815"/>
    </source>
</evidence>
<comment type="caution">
    <text evidence="2">The sequence shown here is derived from an EMBL/GenBank/DDBJ whole genome shotgun (WGS) entry which is preliminary data.</text>
</comment>
<reference evidence="2 3" key="1">
    <citation type="submission" date="2019-08" db="EMBL/GenBank/DDBJ databases">
        <title>Whole genome sequencing of chitin degrading bacteria Chitinophaga pinensis YS16.</title>
        <authorList>
            <person name="Singh R.P."/>
            <person name="Manchanda G."/>
            <person name="Maurya I.K."/>
            <person name="Joshi N.K."/>
            <person name="Srivastava A.K."/>
        </authorList>
    </citation>
    <scope>NUCLEOTIDE SEQUENCE [LARGE SCALE GENOMIC DNA]</scope>
    <source>
        <strain evidence="2 3">YS-16</strain>
    </source>
</reference>
<feature type="signal peptide" evidence="1">
    <location>
        <begin position="1"/>
        <end position="21"/>
    </location>
</feature>
<dbReference type="RefSeq" id="WP_146305200.1">
    <property type="nucleotide sequence ID" value="NZ_VOHS01000008.1"/>
</dbReference>
<dbReference type="PROSITE" id="PS51257">
    <property type="entry name" value="PROKAR_LIPOPROTEIN"/>
    <property type="match status" value="1"/>
</dbReference>
<proteinExistence type="predicted"/>
<gene>
    <name evidence="2" type="ORF">FEF09_11275</name>
</gene>
<evidence type="ECO:0000313" key="2">
    <source>
        <dbReference type="EMBL" id="TWW00615.1"/>
    </source>
</evidence>
<keyword evidence="3" id="KW-1185">Reference proteome</keyword>
<sequence>MKKSLFYILIAALLPVLSSCFKDKGNYDYVKVEEPVISNLDTAYTVLTGDSLIIVPKITLPGGRTDMTCHWIIQIPSEARSDDYDGPALRILYGLGSNRYSCILTVKDNTTGMKYFYEFFINGKTEFTSGTLVLSDEGGQAKLSFVKPDGSVKPDLYPAINGESLGTNPLQIVPLRNQYYLNVTLSYWIVCAGGTNPAVQISPDDLKRMKYLKENFYDPPGEIRPSYFQKLLDGTTTAVMNDKLYFGTVETAPFGTYYGYFSNPIAGDYNLSGDLVFTSNDKGLYYLGFDKAKKRFLRFDRTTYFGTNYTQEDSLFNPKDLKMDLLDLEKITENDVYAFCDSVGQTYELKFALNFLEGNSRFKTLYKRKFKGDSLMTAQTKWQSSALGVFYFTSHDKIYRYNPLNQEIRQLDANFGGKDVTMIKVMDEVNKMIAGTDGSYYTLDISTGKNGNILNQTHGLPGKVVDVFIR</sequence>
<protein>
    <recommendedName>
        <fullName evidence="4">PKD family protein</fullName>
    </recommendedName>
</protein>
<dbReference type="Pfam" id="PF16407">
    <property type="entry name" value="PKD_2"/>
    <property type="match status" value="1"/>
</dbReference>
<organism evidence="2 3">
    <name type="scientific">Chitinophaga pinensis</name>
    <dbReference type="NCBI Taxonomy" id="79329"/>
    <lineage>
        <taxon>Bacteria</taxon>
        <taxon>Pseudomonadati</taxon>
        <taxon>Bacteroidota</taxon>
        <taxon>Chitinophagia</taxon>
        <taxon>Chitinophagales</taxon>
        <taxon>Chitinophagaceae</taxon>
        <taxon>Chitinophaga</taxon>
    </lineage>
</organism>
<dbReference type="EMBL" id="VOHS01000008">
    <property type="protein sequence ID" value="TWW00615.1"/>
    <property type="molecule type" value="Genomic_DNA"/>
</dbReference>
<keyword evidence="1" id="KW-0732">Signal</keyword>
<accession>A0A5C6LT31</accession>